<reference evidence="2 3" key="1">
    <citation type="submission" date="2015-09" db="EMBL/GenBank/DDBJ databases">
        <title>Trachymyrmex cornetzi WGS genome.</title>
        <authorList>
            <person name="Nygaard S."/>
            <person name="Hu H."/>
            <person name="Boomsma J."/>
            <person name="Zhang G."/>
        </authorList>
    </citation>
    <scope>NUCLEOTIDE SEQUENCE [LARGE SCALE GENOMIC DNA]</scope>
    <source>
        <strain evidence="2">Tcor2-1</strain>
        <tissue evidence="2">Whole body</tissue>
    </source>
</reference>
<organism evidence="2 3">
    <name type="scientific">Trachymyrmex cornetzi</name>
    <dbReference type="NCBI Taxonomy" id="471704"/>
    <lineage>
        <taxon>Eukaryota</taxon>
        <taxon>Metazoa</taxon>
        <taxon>Ecdysozoa</taxon>
        <taxon>Arthropoda</taxon>
        <taxon>Hexapoda</taxon>
        <taxon>Insecta</taxon>
        <taxon>Pterygota</taxon>
        <taxon>Neoptera</taxon>
        <taxon>Endopterygota</taxon>
        <taxon>Hymenoptera</taxon>
        <taxon>Apocrita</taxon>
        <taxon>Aculeata</taxon>
        <taxon>Formicoidea</taxon>
        <taxon>Formicidae</taxon>
        <taxon>Myrmicinae</taxon>
        <taxon>Trachymyrmex</taxon>
    </lineage>
</organism>
<evidence type="ECO:0000259" key="1">
    <source>
        <dbReference type="Pfam" id="PF04236"/>
    </source>
</evidence>
<gene>
    <name evidence="2" type="ORF">ALC57_10185</name>
</gene>
<dbReference type="EMBL" id="KQ980143">
    <property type="protein sequence ID" value="KYN17536.1"/>
    <property type="molecule type" value="Genomic_DNA"/>
</dbReference>
<dbReference type="Pfam" id="PF04236">
    <property type="entry name" value="Transp_Tc5_C"/>
    <property type="match status" value="1"/>
</dbReference>
<name>A0A151J4H9_9HYME</name>
<accession>A0A151J4H9</accession>
<keyword evidence="3" id="KW-1185">Reference proteome</keyword>
<dbReference type="AlphaFoldDB" id="A0A151J4H9"/>
<dbReference type="STRING" id="471704.A0A151J4H9"/>
<sequence>MLPNKFFAIPFFNSISEKFKPIANVVDCKLAYTIPNTLKDYIKKGKDKLEHTKNQNVVCKIYTNERPEEFENSIEFSFDKSSIESCSNIAVVKCSWCKKSCLKHFSIEYHYCNECNE</sequence>
<dbReference type="InterPro" id="IPR007350">
    <property type="entry name" value="Transposase_Tc5_C"/>
</dbReference>
<dbReference type="Proteomes" id="UP000078492">
    <property type="component" value="Unassembled WGS sequence"/>
</dbReference>
<evidence type="ECO:0000313" key="2">
    <source>
        <dbReference type="EMBL" id="KYN17536.1"/>
    </source>
</evidence>
<evidence type="ECO:0000313" key="3">
    <source>
        <dbReference type="Proteomes" id="UP000078492"/>
    </source>
</evidence>
<feature type="domain" description="Transposase Tc5 C-terminal" evidence="1">
    <location>
        <begin position="62"/>
        <end position="112"/>
    </location>
</feature>
<protein>
    <recommendedName>
        <fullName evidence="1">Transposase Tc5 C-terminal domain-containing protein</fullName>
    </recommendedName>
</protein>
<proteinExistence type="predicted"/>